<feature type="compositionally biased region" description="Acidic residues" evidence="3">
    <location>
        <begin position="566"/>
        <end position="576"/>
    </location>
</feature>
<feature type="region of interest" description="Disordered" evidence="3">
    <location>
        <begin position="505"/>
        <end position="715"/>
    </location>
</feature>
<dbReference type="GO" id="GO:0015630">
    <property type="term" value="C:microtubule cytoskeleton"/>
    <property type="evidence" value="ECO:0007669"/>
    <property type="project" value="TreeGrafter"/>
</dbReference>
<dbReference type="Gene3D" id="2.30.30.40">
    <property type="entry name" value="SH3 Domains"/>
    <property type="match status" value="1"/>
</dbReference>
<keyword evidence="6" id="KW-1185">Reference proteome</keyword>
<feature type="region of interest" description="Disordered" evidence="3">
    <location>
        <begin position="368"/>
        <end position="401"/>
    </location>
</feature>
<feature type="compositionally biased region" description="Acidic residues" evidence="3">
    <location>
        <begin position="537"/>
        <end position="552"/>
    </location>
</feature>
<dbReference type="SUPFAM" id="SSF50044">
    <property type="entry name" value="SH3-domain"/>
    <property type="match status" value="1"/>
</dbReference>
<feature type="compositionally biased region" description="Acidic residues" evidence="3">
    <location>
        <begin position="388"/>
        <end position="401"/>
    </location>
</feature>
<dbReference type="Proteomes" id="UP000800041">
    <property type="component" value="Unassembled WGS sequence"/>
</dbReference>
<evidence type="ECO:0000313" key="6">
    <source>
        <dbReference type="Proteomes" id="UP000800041"/>
    </source>
</evidence>
<dbReference type="PROSITE" id="PS50002">
    <property type="entry name" value="SH3"/>
    <property type="match status" value="1"/>
</dbReference>
<evidence type="ECO:0000259" key="4">
    <source>
        <dbReference type="PROSITE" id="PS50002"/>
    </source>
</evidence>
<evidence type="ECO:0000313" key="5">
    <source>
        <dbReference type="EMBL" id="KAF1982470.1"/>
    </source>
</evidence>
<proteinExistence type="predicted"/>
<keyword evidence="1 2" id="KW-0728">SH3 domain</keyword>
<dbReference type="InterPro" id="IPR053039">
    <property type="entry name" value="Polarity_Bud-Selection_Reg"/>
</dbReference>
<feature type="region of interest" description="Disordered" evidence="3">
    <location>
        <begin position="289"/>
        <end position="319"/>
    </location>
</feature>
<feature type="compositionally biased region" description="Basic and acidic residues" evidence="3">
    <location>
        <begin position="658"/>
        <end position="684"/>
    </location>
</feature>
<organism evidence="5 6">
    <name type="scientific">Aulographum hederae CBS 113979</name>
    <dbReference type="NCBI Taxonomy" id="1176131"/>
    <lineage>
        <taxon>Eukaryota</taxon>
        <taxon>Fungi</taxon>
        <taxon>Dikarya</taxon>
        <taxon>Ascomycota</taxon>
        <taxon>Pezizomycotina</taxon>
        <taxon>Dothideomycetes</taxon>
        <taxon>Pleosporomycetidae</taxon>
        <taxon>Aulographales</taxon>
        <taxon>Aulographaceae</taxon>
    </lineage>
</organism>
<dbReference type="EMBL" id="ML977184">
    <property type="protein sequence ID" value="KAF1982470.1"/>
    <property type="molecule type" value="Genomic_DNA"/>
</dbReference>
<feature type="domain" description="SH3" evidence="4">
    <location>
        <begin position="424"/>
        <end position="485"/>
    </location>
</feature>
<feature type="region of interest" description="Disordered" evidence="3">
    <location>
        <begin position="1"/>
        <end position="218"/>
    </location>
</feature>
<gene>
    <name evidence="5" type="ORF">K402DRAFT_195929</name>
</gene>
<evidence type="ECO:0000256" key="2">
    <source>
        <dbReference type="PROSITE-ProRule" id="PRU00192"/>
    </source>
</evidence>
<protein>
    <recommendedName>
        <fullName evidence="4">SH3 domain-containing protein</fullName>
    </recommendedName>
</protein>
<dbReference type="PANTHER" id="PTHR47775:SF1">
    <property type="entry name" value="BUD SITE SELECTION PROTEIN 14"/>
    <property type="match status" value="1"/>
</dbReference>
<dbReference type="OrthoDB" id="196165at2759"/>
<dbReference type="GO" id="GO:0051286">
    <property type="term" value="C:cell tip"/>
    <property type="evidence" value="ECO:0007669"/>
    <property type="project" value="TreeGrafter"/>
</dbReference>
<evidence type="ECO:0000256" key="3">
    <source>
        <dbReference type="SAM" id="MobiDB-lite"/>
    </source>
</evidence>
<evidence type="ECO:0000256" key="1">
    <source>
        <dbReference type="ARBA" id="ARBA00022443"/>
    </source>
</evidence>
<feature type="compositionally biased region" description="Basic residues" evidence="3">
    <location>
        <begin position="512"/>
        <end position="523"/>
    </location>
</feature>
<feature type="compositionally biased region" description="Basic and acidic residues" evidence="3">
    <location>
        <begin position="51"/>
        <end position="74"/>
    </location>
</feature>
<dbReference type="FunFam" id="2.30.30.40:FF:000035">
    <property type="entry name" value="SH3 domain containing protein"/>
    <property type="match status" value="1"/>
</dbReference>
<feature type="compositionally biased region" description="Basic and acidic residues" evidence="3">
    <location>
        <begin position="628"/>
        <end position="638"/>
    </location>
</feature>
<name>A0A6G1GNT1_9PEZI</name>
<feature type="compositionally biased region" description="Acidic residues" evidence="3">
    <location>
        <begin position="257"/>
        <end position="270"/>
    </location>
</feature>
<feature type="compositionally biased region" description="Acidic residues" evidence="3">
    <location>
        <begin position="107"/>
        <end position="124"/>
    </location>
</feature>
<feature type="compositionally biased region" description="Basic and acidic residues" evidence="3">
    <location>
        <begin position="586"/>
        <end position="617"/>
    </location>
</feature>
<dbReference type="AlphaFoldDB" id="A0A6G1GNT1"/>
<dbReference type="InterPro" id="IPR036028">
    <property type="entry name" value="SH3-like_dom_sf"/>
</dbReference>
<feature type="compositionally biased region" description="Low complexity" evidence="3">
    <location>
        <begin position="198"/>
        <end position="216"/>
    </location>
</feature>
<dbReference type="PANTHER" id="PTHR47775">
    <property type="entry name" value="BUD SITE SELECTION PROTEIN 14"/>
    <property type="match status" value="1"/>
</dbReference>
<sequence>MTRPHIIRADTLDLQSQDQPSAQDHTRQPAHPAPLGIGPAGPHQSAAVKHVQQERVAEEGNLEKAWSDAGHELSEEPASDDENTHAHANGKQRDESATQQNGGFSGEDSDMADAESDENMDDDMMDKISSSPSIEDGGYSYSLSTDNLKSRNRLPQLQVTSPTSPHFSPRSINTNSSNSSPYTTTTPQQQHLPVPQGSRSSDTRSSPSSDSSSPYSLTPIHLPLIFFRKKSAMDAKSTSHHQDGEYRTRSPIASDESPTDEGYDDGDDYDSQTNAELDHIIQLQQRAEDRPDLGEWPLTSSAHRTSWGPRARNRPPGSMEDLSVLISPAGLERSPSRMLIERPKTSPDVEEFLLPEDDPLLKEEEAKLRGGTTPMSPAASDDSWSTLDSDDDSDDLSFPDDFPDDGRFVDSGFGGECLRHPEDIDFEFVYALHTFVATVEGQANATKGDTMVLLDDSNSYWWLVRIVKDATIGYLPAEHIETPTERLARLNKHRNIDLSATMLGDTSEKTKNPLKKAMRRRNAKTVTFSPPTYVEASDVEYSTDEEDEESEDAFANGANHGQDGQEVQEMDQDEISSADPSGAKDSSPERKSIGDDDSRRNGVDGPRQSDESFDRKSRNGTVRNTDSFFKDDNVETIKKTLTPNILRDDSSGSTARSQDSRERGTSIDSMEKQLSADKPRDDKKRKEKKPGMLSGLFKRKDKKYRDGPHVFSRKW</sequence>
<feature type="compositionally biased region" description="Polar residues" evidence="3">
    <location>
        <begin position="141"/>
        <end position="166"/>
    </location>
</feature>
<dbReference type="SMART" id="SM00326">
    <property type="entry name" value="SH3"/>
    <property type="match status" value="1"/>
</dbReference>
<reference evidence="5" key="1">
    <citation type="journal article" date="2020" name="Stud. Mycol.">
        <title>101 Dothideomycetes genomes: a test case for predicting lifestyles and emergence of pathogens.</title>
        <authorList>
            <person name="Haridas S."/>
            <person name="Albert R."/>
            <person name="Binder M."/>
            <person name="Bloem J."/>
            <person name="Labutti K."/>
            <person name="Salamov A."/>
            <person name="Andreopoulos B."/>
            <person name="Baker S."/>
            <person name="Barry K."/>
            <person name="Bills G."/>
            <person name="Bluhm B."/>
            <person name="Cannon C."/>
            <person name="Castanera R."/>
            <person name="Culley D."/>
            <person name="Daum C."/>
            <person name="Ezra D."/>
            <person name="Gonzalez J."/>
            <person name="Henrissat B."/>
            <person name="Kuo A."/>
            <person name="Liang C."/>
            <person name="Lipzen A."/>
            <person name="Lutzoni F."/>
            <person name="Magnuson J."/>
            <person name="Mondo S."/>
            <person name="Nolan M."/>
            <person name="Ohm R."/>
            <person name="Pangilinan J."/>
            <person name="Park H.-J."/>
            <person name="Ramirez L."/>
            <person name="Alfaro M."/>
            <person name="Sun H."/>
            <person name="Tritt A."/>
            <person name="Yoshinaga Y."/>
            <person name="Zwiers L.-H."/>
            <person name="Turgeon B."/>
            <person name="Goodwin S."/>
            <person name="Spatafora J."/>
            <person name="Crous P."/>
            <person name="Grigoriev I."/>
        </authorList>
    </citation>
    <scope>NUCLEOTIDE SEQUENCE</scope>
    <source>
        <strain evidence="5">CBS 113979</strain>
    </source>
</reference>
<feature type="region of interest" description="Disordered" evidence="3">
    <location>
        <begin position="232"/>
        <end position="274"/>
    </location>
</feature>
<dbReference type="GO" id="GO:0030950">
    <property type="term" value="P:establishment or maintenance of actin cytoskeleton polarity"/>
    <property type="evidence" value="ECO:0007669"/>
    <property type="project" value="TreeGrafter"/>
</dbReference>
<dbReference type="InterPro" id="IPR001452">
    <property type="entry name" value="SH3_domain"/>
</dbReference>
<accession>A0A6G1GNT1</accession>
<feature type="compositionally biased region" description="Polar residues" evidence="3">
    <location>
        <begin position="13"/>
        <end position="23"/>
    </location>
</feature>
<dbReference type="GO" id="GO:0008104">
    <property type="term" value="P:intracellular protein localization"/>
    <property type="evidence" value="ECO:0007669"/>
    <property type="project" value="TreeGrafter"/>
</dbReference>
<feature type="compositionally biased region" description="Low complexity" evidence="3">
    <location>
        <begin position="168"/>
        <end position="190"/>
    </location>
</feature>